<dbReference type="EMBL" id="VLNR01000021">
    <property type="protein sequence ID" value="TSE08621.1"/>
    <property type="molecule type" value="Genomic_DNA"/>
</dbReference>
<feature type="signal peptide" evidence="1">
    <location>
        <begin position="1"/>
        <end position="22"/>
    </location>
</feature>
<keyword evidence="3" id="KW-1185">Reference proteome</keyword>
<protein>
    <recommendedName>
        <fullName evidence="4">PKD domain-containing protein</fullName>
    </recommendedName>
</protein>
<name>A0A554VKQ1_9FLAO</name>
<keyword evidence="1" id="KW-0732">Signal</keyword>
<accession>A0A554VKQ1</accession>
<organism evidence="2 3">
    <name type="scientific">Aquimarina algiphila</name>
    <dbReference type="NCBI Taxonomy" id="2047982"/>
    <lineage>
        <taxon>Bacteria</taxon>
        <taxon>Pseudomonadati</taxon>
        <taxon>Bacteroidota</taxon>
        <taxon>Flavobacteriia</taxon>
        <taxon>Flavobacteriales</taxon>
        <taxon>Flavobacteriaceae</taxon>
        <taxon>Aquimarina</taxon>
    </lineage>
</organism>
<evidence type="ECO:0000313" key="3">
    <source>
        <dbReference type="Proteomes" id="UP000318833"/>
    </source>
</evidence>
<evidence type="ECO:0000256" key="1">
    <source>
        <dbReference type="SAM" id="SignalP"/>
    </source>
</evidence>
<gene>
    <name evidence="2" type="ORF">FOF46_11750</name>
</gene>
<reference evidence="2 3" key="1">
    <citation type="submission" date="2019-07" db="EMBL/GenBank/DDBJ databases">
        <title>The draft genome sequence of Aquimarina algiphila M91.</title>
        <authorList>
            <person name="Meng X."/>
        </authorList>
    </citation>
    <scope>NUCLEOTIDE SEQUENCE [LARGE SCALE GENOMIC DNA]</scope>
    <source>
        <strain evidence="2 3">M91</strain>
    </source>
</reference>
<evidence type="ECO:0000313" key="2">
    <source>
        <dbReference type="EMBL" id="TSE08621.1"/>
    </source>
</evidence>
<dbReference type="PROSITE" id="PS51257">
    <property type="entry name" value="PROKAR_LIPOPROTEIN"/>
    <property type="match status" value="1"/>
</dbReference>
<sequence>MKKIGIWYFLILSLLLGFTSCDDETEDFDNDPKVEIVIDNKEGSAVYSFEAKTIGIDDNAQVIWSVDGKDIEGEDQQNIINQILDYLFKPGKHTICVRVITEQRTIEACAEINVDVDQNNPCPDLFFKAKRYQGPFTYKFIANFEGVENASYEWSVNGELVQEASQNDNQYLIYNFEQAGEYEVCIMTETPDCPQGVSYCKVIEVKDDNNGLCPELSFITEGNLLFANFPEMEELEAYEWFVDGQLVETESLQNQDRDDLLNLESYNPGTYTVCIKAETPDCPNGTEFCKEVVIPEPKPIDCSVFDLVNFKDKAAVAGAISITDIDPNSVVWTIDGTVITPITPRVARLTDHVTQPGKYEICYKAVSPTCGTLEKCIEIDYKG</sequence>
<dbReference type="AlphaFoldDB" id="A0A554VKQ1"/>
<evidence type="ECO:0008006" key="4">
    <source>
        <dbReference type="Google" id="ProtNLM"/>
    </source>
</evidence>
<dbReference type="OrthoDB" id="1199198at2"/>
<feature type="chain" id="PRO_5021956429" description="PKD domain-containing protein" evidence="1">
    <location>
        <begin position="23"/>
        <end position="383"/>
    </location>
</feature>
<dbReference type="Proteomes" id="UP000318833">
    <property type="component" value="Unassembled WGS sequence"/>
</dbReference>
<dbReference type="RefSeq" id="WP_143916578.1">
    <property type="nucleotide sequence ID" value="NZ_CANMIK010000021.1"/>
</dbReference>
<proteinExistence type="predicted"/>
<comment type="caution">
    <text evidence="2">The sequence shown here is derived from an EMBL/GenBank/DDBJ whole genome shotgun (WGS) entry which is preliminary data.</text>
</comment>